<feature type="coiled-coil region" evidence="12">
    <location>
        <begin position="365"/>
        <end position="465"/>
    </location>
</feature>
<feature type="coiled-coil region" evidence="12">
    <location>
        <begin position="669"/>
        <end position="844"/>
    </location>
</feature>
<dbReference type="SUPFAM" id="SSF75553">
    <property type="entry name" value="Smc hinge domain"/>
    <property type="match status" value="1"/>
</dbReference>
<keyword evidence="5" id="KW-0547">Nucleotide-binding</keyword>
<sequence length="1066" mass="124464">MNNNSIISSPSTSTKKKKSLITSKDKQKHTIGQIKELRMLNFMCHKNFSINFLATPMQIVTGANGSGKSTIANAICLCLGAQARTTGRTSNVQSFIRKGEPSAEITVTLANEGAEAYKPELYGKEIQIIRRIGARQSSYKVLGDNRKVISTRKETIAEIIQALSISPENPLCVLHQEIAKTFLLNSDARKKYQFYMKVSQLDQIKQAYEEAVCTVQSIRQRIDIMKQKHGDMLRAVEPLETQVKKIELRRTQEEKKHKLEAELILAHGVEAQQELTNVKNELDQTQKSKDVIEEKMAETLNQICKVEKRIENLIRDKSDVENDLSGPNGLRELNYRFGKEKKELEFLIYRLSHDCGKYHQTLLDLEHEQNRLKKHIVHNKLLENEYENLSQQSNRSEEERLKLDEEIQERQRKQAAWDQSIVSFNDDINVNDDTIRTKQSTIDCIQNELRQKQQELDELKKIDNDKTNVYGSWMSDCLKAIQADNRFHAKPIGPMGQYIHCTEPRWSYAVEKHLSGIMVSFICTDVHDEKILLEIFDNYNERNYRPTIYRMRHTDRAHDVSGTLDRIRHANLLSIYQVLKIDNKTVECVLIDYRHIEATILVENLDHAKNIRQTGVLHWQAIDKKVKRVAEAWTYDGSNVKLDRAFRIYTNDKQPARYFTSNNTQSLSNNEINIEIKRLQEQINQMNLSMNELKTIRQTTVNNFQNMQRASLENKKKIQELSQELERLNSAMPVTYEYSLNELKEKLNEHDQNHTMTKTKFEEVKESKEIQHQHLADATQKHDNITQKIVSKTRELDALTEQINDEQSECQETQQQIPRLTKKCAQLNDDIEKCQERISELTKNLPKKSKASKLPVRSVRDVQQEIDGINNFLKSNEDTIEQRRQVIDEYKTKRDAAYDFKKVCERCHQQMKHLDSFVNKRKESFGRIADQHQYLLRHNFKNLMEKHHFDDCDIKINHKKEELEIIIKKNQRSVASLSGGERSISTFCFLIALWGSIYQPFRLLDEIDIYMDNEKRNSSLELLYENTQHYSSSQHVIFTPQAIDPNIWKPRNVPVFCMSTPKRSLE</sequence>
<evidence type="ECO:0000256" key="3">
    <source>
        <dbReference type="ARBA" id="ARBA00006793"/>
    </source>
</evidence>
<keyword evidence="10" id="KW-0234">DNA repair</keyword>
<evidence type="ECO:0000256" key="4">
    <source>
        <dbReference type="ARBA" id="ARBA00022454"/>
    </source>
</evidence>
<keyword evidence="9" id="KW-0233">DNA recombination</keyword>
<accession>A0A815PI56</accession>
<dbReference type="GO" id="GO:0016887">
    <property type="term" value="F:ATP hydrolysis activity"/>
    <property type="evidence" value="ECO:0007669"/>
    <property type="project" value="InterPro"/>
</dbReference>
<evidence type="ECO:0000259" key="14">
    <source>
        <dbReference type="Pfam" id="PF02463"/>
    </source>
</evidence>
<dbReference type="InterPro" id="IPR036277">
    <property type="entry name" value="SMC_hinge_sf"/>
</dbReference>
<name>A0A815PI56_9BILA</name>
<dbReference type="GO" id="GO:0005634">
    <property type="term" value="C:nucleus"/>
    <property type="evidence" value="ECO:0007669"/>
    <property type="project" value="UniProtKB-SubCell"/>
</dbReference>
<organism evidence="15 16">
    <name type="scientific">Adineta steineri</name>
    <dbReference type="NCBI Taxonomy" id="433720"/>
    <lineage>
        <taxon>Eukaryota</taxon>
        <taxon>Metazoa</taxon>
        <taxon>Spiralia</taxon>
        <taxon>Gnathifera</taxon>
        <taxon>Rotifera</taxon>
        <taxon>Eurotatoria</taxon>
        <taxon>Bdelloidea</taxon>
        <taxon>Adinetida</taxon>
        <taxon>Adinetidae</taxon>
        <taxon>Adineta</taxon>
    </lineage>
</organism>
<comment type="caution">
    <text evidence="15">The sequence shown here is derived from an EMBL/GenBank/DDBJ whole genome shotgun (WGS) entry which is preliminary data.</text>
</comment>
<dbReference type="InterPro" id="IPR027417">
    <property type="entry name" value="P-loop_NTPase"/>
</dbReference>
<feature type="coiled-coil region" evidence="12">
    <location>
        <begin position="268"/>
        <end position="302"/>
    </location>
</feature>
<dbReference type="Proteomes" id="UP000663845">
    <property type="component" value="Unassembled WGS sequence"/>
</dbReference>
<evidence type="ECO:0000256" key="13">
    <source>
        <dbReference type="SAM" id="MobiDB-lite"/>
    </source>
</evidence>
<dbReference type="SUPFAM" id="SSF52540">
    <property type="entry name" value="P-loop containing nucleoside triphosphate hydrolases"/>
    <property type="match status" value="2"/>
</dbReference>
<evidence type="ECO:0000256" key="2">
    <source>
        <dbReference type="ARBA" id="ARBA00004286"/>
    </source>
</evidence>
<dbReference type="Pfam" id="PF02463">
    <property type="entry name" value="SMC_N"/>
    <property type="match status" value="1"/>
</dbReference>
<evidence type="ECO:0000313" key="16">
    <source>
        <dbReference type="Proteomes" id="UP000663845"/>
    </source>
</evidence>
<dbReference type="GO" id="GO:0003684">
    <property type="term" value="F:damaged DNA binding"/>
    <property type="evidence" value="ECO:0007669"/>
    <property type="project" value="TreeGrafter"/>
</dbReference>
<dbReference type="GO" id="GO:0035861">
    <property type="term" value="C:site of double-strand break"/>
    <property type="evidence" value="ECO:0007669"/>
    <property type="project" value="TreeGrafter"/>
</dbReference>
<evidence type="ECO:0000256" key="12">
    <source>
        <dbReference type="SAM" id="Coils"/>
    </source>
</evidence>
<dbReference type="GO" id="GO:0030915">
    <property type="term" value="C:Smc5-Smc6 complex"/>
    <property type="evidence" value="ECO:0007669"/>
    <property type="project" value="TreeGrafter"/>
</dbReference>
<evidence type="ECO:0000256" key="6">
    <source>
        <dbReference type="ARBA" id="ARBA00022763"/>
    </source>
</evidence>
<dbReference type="AlphaFoldDB" id="A0A815PI56"/>
<gene>
    <name evidence="15" type="ORF">JYZ213_LOCUS40583</name>
</gene>
<evidence type="ECO:0000256" key="7">
    <source>
        <dbReference type="ARBA" id="ARBA00022840"/>
    </source>
</evidence>
<feature type="region of interest" description="Disordered" evidence="13">
    <location>
        <begin position="1"/>
        <end position="27"/>
    </location>
</feature>
<dbReference type="InterPro" id="IPR003395">
    <property type="entry name" value="RecF/RecN/SMC_N"/>
</dbReference>
<keyword evidence="8 12" id="KW-0175">Coiled coil</keyword>
<keyword evidence="11" id="KW-0539">Nucleus</keyword>
<dbReference type="Gene3D" id="3.40.50.300">
    <property type="entry name" value="P-loop containing nucleotide triphosphate hydrolases"/>
    <property type="match status" value="2"/>
</dbReference>
<comment type="subcellular location">
    <subcellularLocation>
        <location evidence="2">Chromosome</location>
    </subcellularLocation>
    <subcellularLocation>
        <location evidence="1">Nucleus</location>
    </subcellularLocation>
</comment>
<dbReference type="GO" id="GO:0005524">
    <property type="term" value="F:ATP binding"/>
    <property type="evidence" value="ECO:0007669"/>
    <property type="project" value="UniProtKB-KW"/>
</dbReference>
<dbReference type="SUPFAM" id="SSF57997">
    <property type="entry name" value="Tropomyosin"/>
    <property type="match status" value="1"/>
</dbReference>
<dbReference type="PANTHER" id="PTHR19306:SF6">
    <property type="entry name" value="STRUCTURAL MAINTENANCE OF CHROMOSOMES PROTEIN 6"/>
    <property type="match status" value="1"/>
</dbReference>
<comment type="similarity">
    <text evidence="3">Belongs to the SMC family. SMC6 subfamily.</text>
</comment>
<dbReference type="GO" id="GO:0000724">
    <property type="term" value="P:double-strand break repair via homologous recombination"/>
    <property type="evidence" value="ECO:0007669"/>
    <property type="project" value="TreeGrafter"/>
</dbReference>
<dbReference type="GO" id="GO:0003697">
    <property type="term" value="F:single-stranded DNA binding"/>
    <property type="evidence" value="ECO:0007669"/>
    <property type="project" value="TreeGrafter"/>
</dbReference>
<feature type="domain" description="RecF/RecN/SMC N-terminal" evidence="14">
    <location>
        <begin position="34"/>
        <end position="1037"/>
    </location>
</feature>
<dbReference type="EMBL" id="CAJNOG010001502">
    <property type="protein sequence ID" value="CAF1449218.1"/>
    <property type="molecule type" value="Genomic_DNA"/>
</dbReference>
<evidence type="ECO:0000313" key="15">
    <source>
        <dbReference type="EMBL" id="CAF1449218.1"/>
    </source>
</evidence>
<evidence type="ECO:0000256" key="5">
    <source>
        <dbReference type="ARBA" id="ARBA00022741"/>
    </source>
</evidence>
<evidence type="ECO:0000256" key="9">
    <source>
        <dbReference type="ARBA" id="ARBA00023172"/>
    </source>
</evidence>
<proteinExistence type="inferred from homology"/>
<keyword evidence="7" id="KW-0067">ATP-binding</keyword>
<keyword evidence="6" id="KW-0227">DNA damage</keyword>
<feature type="compositionally biased region" description="Low complexity" evidence="13">
    <location>
        <begin position="1"/>
        <end position="13"/>
    </location>
</feature>
<reference evidence="15" key="1">
    <citation type="submission" date="2021-02" db="EMBL/GenBank/DDBJ databases">
        <authorList>
            <person name="Nowell W R."/>
        </authorList>
    </citation>
    <scope>NUCLEOTIDE SEQUENCE</scope>
</reference>
<evidence type="ECO:0000256" key="11">
    <source>
        <dbReference type="ARBA" id="ARBA00023242"/>
    </source>
</evidence>
<evidence type="ECO:0000256" key="1">
    <source>
        <dbReference type="ARBA" id="ARBA00004123"/>
    </source>
</evidence>
<dbReference type="GO" id="GO:0051276">
    <property type="term" value="P:chromosome organization"/>
    <property type="evidence" value="ECO:0007669"/>
    <property type="project" value="InterPro"/>
</dbReference>
<protein>
    <recommendedName>
        <fullName evidence="14">RecF/RecN/SMC N-terminal domain-containing protein</fullName>
    </recommendedName>
</protein>
<evidence type="ECO:0000256" key="8">
    <source>
        <dbReference type="ARBA" id="ARBA00023054"/>
    </source>
</evidence>
<dbReference type="PANTHER" id="PTHR19306">
    <property type="entry name" value="STRUCTURAL MAINTENANCE OF CHROMOSOMES 5,6 SMC5, SMC6"/>
    <property type="match status" value="1"/>
</dbReference>
<evidence type="ECO:0000256" key="10">
    <source>
        <dbReference type="ARBA" id="ARBA00023204"/>
    </source>
</evidence>
<keyword evidence="4" id="KW-0158">Chromosome</keyword>